<name>A0ABV3BGC7_9ACTN</name>
<keyword evidence="3" id="KW-1185">Reference proteome</keyword>
<accession>A0ABV3BGC7</accession>
<keyword evidence="1" id="KW-1133">Transmembrane helix</keyword>
<gene>
    <name evidence="2" type="ORF">ABZ921_03565</name>
</gene>
<organism evidence="2 3">
    <name type="scientific">Streptomyces atriruber</name>
    <dbReference type="NCBI Taxonomy" id="545121"/>
    <lineage>
        <taxon>Bacteria</taxon>
        <taxon>Bacillati</taxon>
        <taxon>Actinomycetota</taxon>
        <taxon>Actinomycetes</taxon>
        <taxon>Kitasatosporales</taxon>
        <taxon>Streptomycetaceae</taxon>
        <taxon>Streptomyces</taxon>
    </lineage>
</organism>
<keyword evidence="1" id="KW-0472">Membrane</keyword>
<dbReference type="RefSeq" id="WP_359344250.1">
    <property type="nucleotide sequence ID" value="NZ_JBEYXV010000001.1"/>
</dbReference>
<evidence type="ECO:0000313" key="3">
    <source>
        <dbReference type="Proteomes" id="UP001551176"/>
    </source>
</evidence>
<proteinExistence type="predicted"/>
<evidence type="ECO:0008006" key="4">
    <source>
        <dbReference type="Google" id="ProtNLM"/>
    </source>
</evidence>
<reference evidence="2 3" key="1">
    <citation type="submission" date="2024-06" db="EMBL/GenBank/DDBJ databases">
        <title>The Natural Products Discovery Center: Release of the First 8490 Sequenced Strains for Exploring Actinobacteria Biosynthetic Diversity.</title>
        <authorList>
            <person name="Kalkreuter E."/>
            <person name="Kautsar S.A."/>
            <person name="Yang D."/>
            <person name="Bader C.D."/>
            <person name="Teijaro C.N."/>
            <person name="Fluegel L."/>
            <person name="Davis C.M."/>
            <person name="Simpson J.R."/>
            <person name="Lauterbach L."/>
            <person name="Steele A.D."/>
            <person name="Gui C."/>
            <person name="Meng S."/>
            <person name="Li G."/>
            <person name="Viehrig K."/>
            <person name="Ye F."/>
            <person name="Su P."/>
            <person name="Kiefer A.F."/>
            <person name="Nichols A."/>
            <person name="Cepeda A.J."/>
            <person name="Yan W."/>
            <person name="Fan B."/>
            <person name="Jiang Y."/>
            <person name="Adhikari A."/>
            <person name="Zheng C.-J."/>
            <person name="Schuster L."/>
            <person name="Cowan T.M."/>
            <person name="Smanski M.J."/>
            <person name="Chevrette M.G."/>
            <person name="De Carvalho L.P.S."/>
            <person name="Shen B."/>
        </authorList>
    </citation>
    <scope>NUCLEOTIDE SEQUENCE [LARGE SCALE GENOMIC DNA]</scope>
    <source>
        <strain evidence="2 3">NPDC046838</strain>
    </source>
</reference>
<protein>
    <recommendedName>
        <fullName evidence="4">DUF3592 domain-containing protein</fullName>
    </recommendedName>
</protein>
<sequence length="160" mass="17622">MTDPLGTRGTGSLYARVEAATEGTAYRLRRTGRGFDMTVDVPGQSRGVTKVHTYRVQLHPRDKTFTMTDIVRTHDRGAFGTSSRTVERGRARYRTWSRSPDGERTSFASADGHRLIREAAEQLDWRELRPASEKIGLVFGAIGGAIALGTLIALGVVFLL</sequence>
<dbReference type="EMBL" id="JBEYXV010000001">
    <property type="protein sequence ID" value="MEU6819682.1"/>
    <property type="molecule type" value="Genomic_DNA"/>
</dbReference>
<keyword evidence="1" id="KW-0812">Transmembrane</keyword>
<comment type="caution">
    <text evidence="2">The sequence shown here is derived from an EMBL/GenBank/DDBJ whole genome shotgun (WGS) entry which is preliminary data.</text>
</comment>
<evidence type="ECO:0000313" key="2">
    <source>
        <dbReference type="EMBL" id="MEU6819682.1"/>
    </source>
</evidence>
<feature type="transmembrane region" description="Helical" evidence="1">
    <location>
        <begin position="135"/>
        <end position="159"/>
    </location>
</feature>
<evidence type="ECO:0000256" key="1">
    <source>
        <dbReference type="SAM" id="Phobius"/>
    </source>
</evidence>
<dbReference type="Proteomes" id="UP001551176">
    <property type="component" value="Unassembled WGS sequence"/>
</dbReference>